<dbReference type="Pfam" id="PF04727">
    <property type="entry name" value="ELMO_CED12"/>
    <property type="match status" value="1"/>
</dbReference>
<dbReference type="InterPro" id="IPR050868">
    <property type="entry name" value="ELMO_domain-containing"/>
</dbReference>
<dbReference type="GO" id="GO:0005886">
    <property type="term" value="C:plasma membrane"/>
    <property type="evidence" value="ECO:0007669"/>
    <property type="project" value="TreeGrafter"/>
</dbReference>
<sequence length="834" mass="93355">MVDQQLPHSSPGKARSHRSRGSRASNAGSASSSPRISSSTTFQSGKNENAIPTNVITYKGRRIPARIDPDASAVRARRRRNNQSAAETTNDQSILRVVEIMAKSFNAPEHHVALALRDESDNLVTQANIAEKVASRETLKGIKRGCCGALPKSENSQIPEDTGTLPAKLALFNLQKYIKEDDFAVEFMLKGGVKFLVDLITDEGPRILTGNSLAGIRGVMDYDNGWGNFSDAFIDRVIRILASSNVTNVVRPATVIIRKLVNASPKGHNAKGKSKAREDDAVNNYGFERIFGRISEAGLQIDDGQVGPGAERVFRPIVKRLEVQRDLELVSQSLALINACLRSAQQEGSKRYSELISVVETLGTRRHVAGRILDFQNRYANVLRYHSLRPVRPATNTTHERYLSDIWNAGRLDDEEATASSINISSTRISSPDYHHSGGPRSWEGWRRMGLSLEFADDSEELNETELFRSVGELGLECLHYYAMHEENFHSVVLEQQARPEDRRCPIGRASAECVKVLYDHYKISQSASRGSSHFQPFMLNFPRLHSLVLKFFLRMWQDSESRLDDFERLSYLVTSQVRLTLANEHTKTWLNLENDFLGTDYRNIRDGQMEMIDKEDGLLERAAVNDLREKVRREAYEVVSDQRLLCMMQGSWFNAAHVLVPGIEQASRPTPSKPLRFVRLSQDQQTLHWGEFVERSTVPPSYEQLKYKSGSAYLLLADPTVDLDDVTEVHVQTGCAIGSRSPDLVSKLSISLMSGPNLSLLDIDAIHAQQFAEWTDGLLVLKGQSEMGTQESNNYVHLALKIRLLDITGDGIEIPQRVNFGSAPKSTDFWFAG</sequence>
<dbReference type="Gene3D" id="2.30.29.30">
    <property type="entry name" value="Pleckstrin-homology domain (PH domain)/Phosphotyrosine-binding domain (PTB)"/>
    <property type="match status" value="1"/>
</dbReference>
<keyword evidence="2" id="KW-0581">Phagocytosis</keyword>
<dbReference type="InterPro" id="IPR011993">
    <property type="entry name" value="PH-like_dom_sf"/>
</dbReference>
<dbReference type="InterPro" id="IPR011989">
    <property type="entry name" value="ARM-like"/>
</dbReference>
<dbReference type="InterPro" id="IPR001849">
    <property type="entry name" value="PH_domain"/>
</dbReference>
<dbReference type="GeneID" id="25987780"/>
<evidence type="ECO:0000256" key="2">
    <source>
        <dbReference type="ARBA" id="ARBA00022907"/>
    </source>
</evidence>
<protein>
    <recommendedName>
        <fullName evidence="6">ELMO domain-containing protein</fullName>
    </recommendedName>
</protein>
<dbReference type="PANTHER" id="PTHR12771">
    <property type="entry name" value="ENGULFMENT AND CELL MOTILITY"/>
    <property type="match status" value="1"/>
</dbReference>
<dbReference type="PROSITE" id="PS51335">
    <property type="entry name" value="ELMO"/>
    <property type="match status" value="1"/>
</dbReference>
<gene>
    <name evidence="7" type="ORF">A1Q1_04267</name>
</gene>
<accession>J6ERB5</accession>
<evidence type="ECO:0000259" key="6">
    <source>
        <dbReference type="PROSITE" id="PS51335"/>
    </source>
</evidence>
<evidence type="ECO:0000313" key="8">
    <source>
        <dbReference type="Proteomes" id="UP000002748"/>
    </source>
</evidence>
<dbReference type="InterPro" id="IPR006816">
    <property type="entry name" value="ELMO_dom"/>
</dbReference>
<keyword evidence="3" id="KW-0729">SH3-binding</keyword>
<dbReference type="RefSeq" id="XP_014178119.1">
    <property type="nucleotide sequence ID" value="XM_014322644.1"/>
</dbReference>
<proteinExistence type="predicted"/>
<dbReference type="InterPro" id="IPR024574">
    <property type="entry name" value="ELMO_ARM"/>
</dbReference>
<evidence type="ECO:0000256" key="3">
    <source>
        <dbReference type="ARBA" id="ARBA00023036"/>
    </source>
</evidence>
<dbReference type="OrthoDB" id="28413at2759"/>
<dbReference type="GO" id="GO:0007015">
    <property type="term" value="P:actin filament organization"/>
    <property type="evidence" value="ECO:0007669"/>
    <property type="project" value="TreeGrafter"/>
</dbReference>
<evidence type="ECO:0000313" key="7">
    <source>
        <dbReference type="EMBL" id="EJT47024.1"/>
    </source>
</evidence>
<dbReference type="Pfam" id="PF16457">
    <property type="entry name" value="PH_12"/>
    <property type="match status" value="1"/>
</dbReference>
<keyword evidence="1" id="KW-0053">Apoptosis</keyword>
<dbReference type="PANTHER" id="PTHR12771:SF56">
    <property type="entry name" value="CED-12"/>
    <property type="match status" value="1"/>
</dbReference>
<dbReference type="GO" id="GO:0017124">
    <property type="term" value="F:SH3 domain binding"/>
    <property type="evidence" value="ECO:0007669"/>
    <property type="project" value="UniProtKB-KW"/>
</dbReference>
<feature type="compositionally biased region" description="Low complexity" evidence="5">
    <location>
        <begin position="22"/>
        <end position="39"/>
    </location>
</feature>
<dbReference type="GO" id="GO:0006915">
    <property type="term" value="P:apoptotic process"/>
    <property type="evidence" value="ECO:0007669"/>
    <property type="project" value="UniProtKB-KW"/>
</dbReference>
<feature type="compositionally biased region" description="Polar residues" evidence="5">
    <location>
        <begin position="40"/>
        <end position="56"/>
    </location>
</feature>
<evidence type="ECO:0000256" key="5">
    <source>
        <dbReference type="SAM" id="MobiDB-lite"/>
    </source>
</evidence>
<feature type="region of interest" description="Disordered" evidence="5">
    <location>
        <begin position="1"/>
        <end position="89"/>
    </location>
</feature>
<dbReference type="EMBL" id="ALBS01000266">
    <property type="protein sequence ID" value="EJT47024.1"/>
    <property type="molecule type" value="Genomic_DNA"/>
</dbReference>
<dbReference type="Proteomes" id="UP000002748">
    <property type="component" value="Unassembled WGS sequence"/>
</dbReference>
<dbReference type="KEGG" id="tasa:A1Q1_04267"/>
<feature type="domain" description="ELMO" evidence="6">
    <location>
        <begin position="398"/>
        <end position="582"/>
    </location>
</feature>
<organism evidence="7 8">
    <name type="scientific">Trichosporon asahii var. asahii (strain ATCC 90039 / CBS 2479 / JCM 2466 / KCTC 7840 / NBRC 103889/ NCYC 2677 / UAMH 7654)</name>
    <name type="common">Yeast</name>
    <dbReference type="NCBI Taxonomy" id="1186058"/>
    <lineage>
        <taxon>Eukaryota</taxon>
        <taxon>Fungi</taxon>
        <taxon>Dikarya</taxon>
        <taxon>Basidiomycota</taxon>
        <taxon>Agaricomycotina</taxon>
        <taxon>Tremellomycetes</taxon>
        <taxon>Trichosporonales</taxon>
        <taxon>Trichosporonaceae</taxon>
        <taxon>Trichosporon</taxon>
    </lineage>
</organism>
<reference evidence="7 8" key="1">
    <citation type="journal article" date="2012" name="Eukaryot. Cell">
        <title>Draft genome sequence of CBS 2479, the standard type strain of Trichosporon asahii.</title>
        <authorList>
            <person name="Yang R.Y."/>
            <person name="Li H.T."/>
            <person name="Zhu H."/>
            <person name="Zhou G.P."/>
            <person name="Wang M."/>
            <person name="Wang L."/>
        </authorList>
    </citation>
    <scope>NUCLEOTIDE SEQUENCE [LARGE SCALE GENOMIC DNA]</scope>
    <source>
        <strain evidence="8">ATCC 90039 / CBS 2479 / JCM 2466 / KCTC 7840 / NCYC 2677 / UAMH 7654</strain>
    </source>
</reference>
<dbReference type="VEuPathDB" id="FungiDB:A1Q1_04267"/>
<dbReference type="Pfam" id="PF11841">
    <property type="entry name" value="ELMO_ARM"/>
    <property type="match status" value="1"/>
</dbReference>
<evidence type="ECO:0000256" key="1">
    <source>
        <dbReference type="ARBA" id="ARBA00022703"/>
    </source>
</evidence>
<name>J6ERB5_TRIAS</name>
<dbReference type="GO" id="GO:0048870">
    <property type="term" value="P:cell motility"/>
    <property type="evidence" value="ECO:0007669"/>
    <property type="project" value="TreeGrafter"/>
</dbReference>
<comment type="function">
    <text evidence="4">Involved in cytoskeletal rearrangements required for phagocytosis of apoptotic cells and cell motility. Acts in association with DOCK1 and CRK. Was initially proposed to be required in complex with DOCK1 to activate Rac Rho small GTPases. May enhance the guanine nucleotide exchange factor (GEF) activity of DOCK1.</text>
</comment>
<evidence type="ECO:0000256" key="4">
    <source>
        <dbReference type="ARBA" id="ARBA00024863"/>
    </source>
</evidence>
<comment type="caution">
    <text evidence="7">The sequence shown here is derived from an EMBL/GenBank/DDBJ whole genome shotgun (WGS) entry which is preliminary data.</text>
</comment>
<dbReference type="HOGENOM" id="CLU_009191_1_0_1"/>
<dbReference type="Gene3D" id="1.25.10.10">
    <property type="entry name" value="Leucine-rich Repeat Variant"/>
    <property type="match status" value="1"/>
</dbReference>
<dbReference type="AlphaFoldDB" id="J6ERB5"/>